<evidence type="ECO:0000313" key="12">
    <source>
        <dbReference type="EMBL" id="ANG08261.1"/>
    </source>
</evidence>
<dbReference type="GO" id="GO:0015078">
    <property type="term" value="F:proton transmembrane transporter activity"/>
    <property type="evidence" value="ECO:0007669"/>
    <property type="project" value="InterPro"/>
</dbReference>
<dbReference type="InterPro" id="IPR000568">
    <property type="entry name" value="ATP_synth_F0_asu"/>
</dbReference>
<proteinExistence type="inferred from homology"/>
<dbReference type="EMBL" id="KT936589">
    <property type="protein sequence ID" value="ANG08285.1"/>
    <property type="molecule type" value="Genomic_DNA"/>
</dbReference>
<gene>
    <name evidence="14" type="primary">ATP6</name>
</gene>
<dbReference type="EMBL" id="KT936587">
    <property type="protein sequence ID" value="ANG08261.1"/>
    <property type="molecule type" value="Genomic_DNA"/>
</dbReference>
<accession>A0A2D0VII4</accession>
<dbReference type="InterPro" id="IPR035908">
    <property type="entry name" value="F0_ATP_A_sf"/>
</dbReference>
<dbReference type="SUPFAM" id="SSF81336">
    <property type="entry name" value="F1F0 ATP synthase subunit A"/>
    <property type="match status" value="1"/>
</dbReference>
<dbReference type="EMBL" id="KT936588">
    <property type="protein sequence ID" value="ANG08273.1"/>
    <property type="molecule type" value="Genomic_DNA"/>
</dbReference>
<dbReference type="Pfam" id="PF00119">
    <property type="entry name" value="ATP-synt_A"/>
    <property type="match status" value="1"/>
</dbReference>
<dbReference type="Gene3D" id="1.20.120.220">
    <property type="entry name" value="ATP synthase, F0 complex, subunit A"/>
    <property type="match status" value="1"/>
</dbReference>
<keyword evidence="9 11" id="KW-0472">Membrane</keyword>
<keyword evidence="7 11" id="KW-1133">Transmembrane helix</keyword>
<keyword evidence="3" id="KW-0813">Transport</keyword>
<evidence type="ECO:0000256" key="1">
    <source>
        <dbReference type="ARBA" id="ARBA00004141"/>
    </source>
</evidence>
<evidence type="ECO:0000256" key="3">
    <source>
        <dbReference type="ARBA" id="ARBA00022448"/>
    </source>
</evidence>
<comment type="subcellular location">
    <subcellularLocation>
        <location evidence="1">Membrane</location>
        <topology evidence="1">Multi-pass membrane protein</topology>
    </subcellularLocation>
</comment>
<dbReference type="EMBL" id="KT936590">
    <property type="protein sequence ID" value="ANG08297.1"/>
    <property type="molecule type" value="Genomic_DNA"/>
</dbReference>
<feature type="transmembrane region" description="Helical" evidence="11">
    <location>
        <begin position="152"/>
        <end position="173"/>
    </location>
</feature>
<protein>
    <submittedName>
        <fullName evidence="14">ATP synthase F0 subunit 6</fullName>
    </submittedName>
</protein>
<feature type="transmembrane region" description="Helical" evidence="11">
    <location>
        <begin position="185"/>
        <end position="208"/>
    </location>
</feature>
<evidence type="ECO:0000256" key="8">
    <source>
        <dbReference type="ARBA" id="ARBA00023065"/>
    </source>
</evidence>
<evidence type="ECO:0000256" key="9">
    <source>
        <dbReference type="ARBA" id="ARBA00023136"/>
    </source>
</evidence>
<keyword evidence="4" id="KW-0138">CF(0)</keyword>
<organism evidence="14">
    <name type="scientific">Saccostrea kegaki</name>
    <dbReference type="NCBI Taxonomy" id="182713"/>
    <lineage>
        <taxon>Eukaryota</taxon>
        <taxon>Metazoa</taxon>
        <taxon>Spiralia</taxon>
        <taxon>Lophotrochozoa</taxon>
        <taxon>Mollusca</taxon>
        <taxon>Bivalvia</taxon>
        <taxon>Autobranchia</taxon>
        <taxon>Pteriomorphia</taxon>
        <taxon>Ostreida</taxon>
        <taxon>Ostreoidea</taxon>
        <taxon>Ostreidae</taxon>
        <taxon>Saccostrea</taxon>
    </lineage>
</organism>
<dbReference type="AlphaFoldDB" id="A0A2D0VII4"/>
<evidence type="ECO:0000256" key="4">
    <source>
        <dbReference type="ARBA" id="ARBA00022547"/>
    </source>
</evidence>
<keyword evidence="6" id="KW-0375">Hydrogen ion transport</keyword>
<evidence type="ECO:0000313" key="14">
    <source>
        <dbReference type="EMBL" id="ANG08285.1"/>
    </source>
</evidence>
<sequence>MSIQFLGLIVFFVVFSFCYMSYFVCSPNGMFNSMSMWGIYKKIYVSSMHSKKERFSALGGGVSEGLSWIFDFTITLVLIGILPWGFPGLSSWEVVAGLMPSLFYSVNILQTDVDIFSKSLKFKQSVEKSFLYFPLLVLSVIIRPVTLTVRMLANALVGAVVCHSLAKMVAYGVAYSKFLSPKTMLWFGVILIWELVVMLVQSSLFLGLSKIYFRPTPVKYKVMVKQV</sequence>
<feature type="transmembrane region" description="Helical" evidence="11">
    <location>
        <begin position="6"/>
        <end position="25"/>
    </location>
</feature>
<evidence type="ECO:0000256" key="7">
    <source>
        <dbReference type="ARBA" id="ARBA00022989"/>
    </source>
</evidence>
<dbReference type="GO" id="GO:0015986">
    <property type="term" value="P:proton motive force-driven ATP synthesis"/>
    <property type="evidence" value="ECO:0007669"/>
    <property type="project" value="InterPro"/>
</dbReference>
<keyword evidence="8" id="KW-0406">Ion transport</keyword>
<keyword evidence="5 11" id="KW-0812">Transmembrane</keyword>
<evidence type="ECO:0000256" key="6">
    <source>
        <dbReference type="ARBA" id="ARBA00022781"/>
    </source>
</evidence>
<feature type="transmembrane region" description="Helical" evidence="11">
    <location>
        <begin position="68"/>
        <end position="86"/>
    </location>
</feature>
<keyword evidence="14" id="KW-0496">Mitochondrion</keyword>
<evidence type="ECO:0000256" key="10">
    <source>
        <dbReference type="ARBA" id="ARBA00023310"/>
    </source>
</evidence>
<evidence type="ECO:0000256" key="2">
    <source>
        <dbReference type="ARBA" id="ARBA00006810"/>
    </source>
</evidence>
<evidence type="ECO:0000256" key="11">
    <source>
        <dbReference type="SAM" id="Phobius"/>
    </source>
</evidence>
<keyword evidence="10" id="KW-0066">ATP synthesis</keyword>
<comment type="similarity">
    <text evidence="2">Belongs to the ATPase A chain family.</text>
</comment>
<evidence type="ECO:0000313" key="13">
    <source>
        <dbReference type="EMBL" id="ANG08273.1"/>
    </source>
</evidence>
<geneLocation type="mitochondrion" evidence="14"/>
<name>A0A2D0VII4_9BIVA</name>
<evidence type="ECO:0000256" key="5">
    <source>
        <dbReference type="ARBA" id="ARBA00022692"/>
    </source>
</evidence>
<feature type="transmembrane region" description="Helical" evidence="11">
    <location>
        <begin position="130"/>
        <end position="146"/>
    </location>
</feature>
<evidence type="ECO:0000313" key="15">
    <source>
        <dbReference type="EMBL" id="ANG08297.1"/>
    </source>
</evidence>
<dbReference type="GO" id="GO:0045259">
    <property type="term" value="C:proton-transporting ATP synthase complex"/>
    <property type="evidence" value="ECO:0007669"/>
    <property type="project" value="UniProtKB-KW"/>
</dbReference>
<reference evidence="14" key="1">
    <citation type="submission" date="2015-10" db="EMBL/GenBank/DDBJ databases">
        <title>The mitogenome of Saccostrea kegaki and its phylogenetic consideration.</title>
        <authorList>
            <person name="Mu W."/>
            <person name="Liu X."/>
        </authorList>
    </citation>
    <scope>NUCLEOTIDE SEQUENCE</scope>
    <source>
        <strain evidence="12">IDA-1</strain>
        <strain evidence="13">IDA-2</strain>
        <strain evidence="14">IDB-1</strain>
        <strain evidence="15">IDB-2</strain>
        <tissue evidence="14">Adductor muscle</tissue>
    </source>
</reference>